<keyword evidence="2 4" id="KW-0175">Coiled coil</keyword>
<dbReference type="PROSITE" id="PS00226">
    <property type="entry name" value="IF_ROD_1"/>
    <property type="match status" value="1"/>
</dbReference>
<dbReference type="PROSITE" id="PS51842">
    <property type="entry name" value="IF_ROD_2"/>
    <property type="match status" value="1"/>
</dbReference>
<dbReference type="EMBL" id="JAIPUX010000521">
    <property type="protein sequence ID" value="KAH0626846.1"/>
    <property type="molecule type" value="Genomic_DNA"/>
</dbReference>
<organism evidence="6 7">
    <name type="scientific">Phrynosoma platyrhinos</name>
    <name type="common">Desert horned lizard</name>
    <dbReference type="NCBI Taxonomy" id="52577"/>
    <lineage>
        <taxon>Eukaryota</taxon>
        <taxon>Metazoa</taxon>
        <taxon>Chordata</taxon>
        <taxon>Craniata</taxon>
        <taxon>Vertebrata</taxon>
        <taxon>Euteleostomi</taxon>
        <taxon>Lepidosauria</taxon>
        <taxon>Squamata</taxon>
        <taxon>Bifurcata</taxon>
        <taxon>Unidentata</taxon>
        <taxon>Episquamata</taxon>
        <taxon>Toxicofera</taxon>
        <taxon>Iguania</taxon>
        <taxon>Phrynosomatidae</taxon>
        <taxon>Phrynosomatinae</taxon>
        <taxon>Phrynosoma</taxon>
    </lineage>
</organism>
<reference evidence="6 7" key="1">
    <citation type="journal article" date="2022" name="Gigascience">
        <title>A chromosome-level genome assembly and annotation of the desert horned lizard, Phrynosoma platyrhinos, provides insight into chromosomal rearrangements among reptiles.</title>
        <authorList>
            <person name="Koochekian N."/>
            <person name="Ascanio A."/>
            <person name="Farleigh K."/>
            <person name="Card D.C."/>
            <person name="Schield D.R."/>
            <person name="Castoe T.A."/>
            <person name="Jezkova T."/>
        </authorList>
    </citation>
    <scope>NUCLEOTIDE SEQUENCE [LARGE SCALE GENOMIC DNA]</scope>
    <source>
        <strain evidence="6">NK-2021</strain>
    </source>
</reference>
<evidence type="ECO:0000313" key="6">
    <source>
        <dbReference type="EMBL" id="KAH0626846.1"/>
    </source>
</evidence>
<evidence type="ECO:0000256" key="1">
    <source>
        <dbReference type="ARBA" id="ARBA00022754"/>
    </source>
</evidence>
<evidence type="ECO:0000259" key="5">
    <source>
        <dbReference type="PROSITE" id="PS51842"/>
    </source>
</evidence>
<dbReference type="Gene3D" id="1.20.5.170">
    <property type="match status" value="1"/>
</dbReference>
<feature type="domain" description="IF rod" evidence="5">
    <location>
        <begin position="87"/>
        <end position="390"/>
    </location>
</feature>
<comment type="similarity">
    <text evidence="3">Belongs to the intermediate filament family.</text>
</comment>
<keyword evidence="1 3" id="KW-0403">Intermediate filament</keyword>
<dbReference type="PANTHER" id="PTHR23239:SF155">
    <property type="entry name" value="KERATIN, TYPE I CUTICULAR HA2"/>
    <property type="match status" value="1"/>
</dbReference>
<proteinExistence type="inferred from homology"/>
<evidence type="ECO:0000313" key="7">
    <source>
        <dbReference type="Proteomes" id="UP000826234"/>
    </source>
</evidence>
<name>A0ABQ7TBH0_PHRPL</name>
<comment type="caution">
    <text evidence="6">The sequence shown here is derived from an EMBL/GenBank/DDBJ whole genome shotgun (WGS) entry which is preliminary data.</text>
</comment>
<dbReference type="Gene3D" id="1.20.5.500">
    <property type="entry name" value="Single helix bin"/>
    <property type="match status" value="1"/>
</dbReference>
<dbReference type="Pfam" id="PF00038">
    <property type="entry name" value="Filament"/>
    <property type="match status" value="1"/>
</dbReference>
<dbReference type="Gene3D" id="1.20.5.1160">
    <property type="entry name" value="Vasodilator-stimulated phosphoprotein"/>
    <property type="match status" value="1"/>
</dbReference>
<gene>
    <name evidence="6" type="ORF">JD844_002100</name>
</gene>
<dbReference type="Proteomes" id="UP000826234">
    <property type="component" value="Unassembled WGS sequence"/>
</dbReference>
<keyword evidence="7" id="KW-1185">Reference proteome</keyword>
<protein>
    <recommendedName>
        <fullName evidence="5">IF rod domain-containing protein</fullName>
    </recommendedName>
</protein>
<dbReference type="PANTHER" id="PTHR23239">
    <property type="entry name" value="INTERMEDIATE FILAMENT"/>
    <property type="match status" value="1"/>
</dbReference>
<dbReference type="InterPro" id="IPR002957">
    <property type="entry name" value="Keratin_I"/>
</dbReference>
<feature type="coiled-coil region" evidence="4">
    <location>
        <begin position="197"/>
        <end position="329"/>
    </location>
</feature>
<evidence type="ECO:0000256" key="3">
    <source>
        <dbReference type="RuleBase" id="RU000685"/>
    </source>
</evidence>
<dbReference type="PRINTS" id="PR01248">
    <property type="entry name" value="TYPE1KERATIN"/>
</dbReference>
<dbReference type="InterPro" id="IPR018039">
    <property type="entry name" value="IF_conserved"/>
</dbReference>
<dbReference type="InterPro" id="IPR039008">
    <property type="entry name" value="IF_rod_dom"/>
</dbReference>
<dbReference type="SMART" id="SM01391">
    <property type="entry name" value="Filament"/>
    <property type="match status" value="1"/>
</dbReference>
<accession>A0ABQ7TBH0</accession>
<evidence type="ECO:0000256" key="4">
    <source>
        <dbReference type="SAM" id="Coils"/>
    </source>
</evidence>
<feature type="coiled-coil region" evidence="4">
    <location>
        <begin position="91"/>
        <end position="161"/>
    </location>
</feature>
<evidence type="ECO:0000256" key="2">
    <source>
        <dbReference type="ARBA" id="ARBA00023054"/>
    </source>
</evidence>
<dbReference type="SUPFAM" id="SSF64593">
    <property type="entry name" value="Intermediate filament protein, coiled coil region"/>
    <property type="match status" value="2"/>
</dbReference>
<sequence>MASKYYAQTITAGSVKGKNLTRVASVHSGGSCRVPSLAFGTRSASSSSMKLGCGRYGPSICPPNASFAPVFSGSYGWHDEGILNCNEKELMQSLNDRLASYLERVRCLEQENAHLECKIREWHESQAPYESTDFHSYYKIIEELKHQILCAKTENARLVLEIDNARLAADDFRTKYETELALHQCVESDIHGLRKILDEMTLSRADLEAQLESLKEEHLCLKKNHEEEANALRSKLGARVNVEVDAAPSCDLNKMLDEIRNQYECLAEKNRRDMEELNQQVVSSGEELQSCQSEITELRHTIQTLEIDLDAQQNMKNALECTLHETEARYSTQLAQLQGVISTIEGQLGDLRYDMERQSHEYKILLDLKTRLEAEISTYRRLLEGEDHKFSRVPSMPECPPPVPAPAPQVTKKIRTITEEIKDGKVISSREQVQHVTL</sequence>